<dbReference type="PANTHER" id="PTHR22946:SF9">
    <property type="entry name" value="POLYKETIDE TRANSFERASE AF380"/>
    <property type="match status" value="1"/>
</dbReference>
<proteinExistence type="predicted"/>
<dbReference type="SUPFAM" id="SSF53474">
    <property type="entry name" value="alpha/beta-Hydrolases"/>
    <property type="match status" value="1"/>
</dbReference>
<dbReference type="InterPro" id="IPR050261">
    <property type="entry name" value="FrsA_esterase"/>
</dbReference>
<sequence length="253" mass="27901">MISIKSVTVAGLPLLEVAPLGKETDELPTVVFYHGWTNHKESSLVNGYELAKRGFRALLPEAHLHGERSAGELLEKDSPEFWDVIAHSLAELPVLKDHYIQMGLSDPNRFGVSGLSMGGITTCAALTQFPWIKAAVVLMGSPSPVSFSKWLLSSKWVEGMNVPFNEADYAKELAALQPISLDAQPEAIAGRPVHFWHGTKDDLVPYQPTFDFYQSIKDQPHAENVSFTTTVGAGHKVPYLTSVEMAEFFLKHL</sequence>
<dbReference type="PANTHER" id="PTHR22946">
    <property type="entry name" value="DIENELACTONE HYDROLASE DOMAIN-CONTAINING PROTEIN-RELATED"/>
    <property type="match status" value="1"/>
</dbReference>
<keyword evidence="1" id="KW-0378">Hydrolase</keyword>
<dbReference type="RefSeq" id="WP_058918357.1">
    <property type="nucleotide sequence ID" value="NZ_JBHSQC010000025.1"/>
</dbReference>
<protein>
    <submittedName>
        <fullName evidence="3">Prolyl oligopeptidase family serine peptidase</fullName>
    </submittedName>
</protein>
<gene>
    <name evidence="3" type="ORF">ACFSBK_06265</name>
</gene>
<keyword evidence="4" id="KW-1185">Reference proteome</keyword>
<evidence type="ECO:0000259" key="2">
    <source>
        <dbReference type="Pfam" id="PF00326"/>
    </source>
</evidence>
<name>A0ABW4NMX5_9LACT</name>
<organism evidence="3 4">
    <name type="scientific">Carnobacterium antarcticum</name>
    <dbReference type="NCBI Taxonomy" id="2126436"/>
    <lineage>
        <taxon>Bacteria</taxon>
        <taxon>Bacillati</taxon>
        <taxon>Bacillota</taxon>
        <taxon>Bacilli</taxon>
        <taxon>Lactobacillales</taxon>
        <taxon>Carnobacteriaceae</taxon>
        <taxon>Carnobacterium</taxon>
    </lineage>
</organism>
<evidence type="ECO:0000256" key="1">
    <source>
        <dbReference type="ARBA" id="ARBA00022801"/>
    </source>
</evidence>
<accession>A0ABW4NMX5</accession>
<dbReference type="Gene3D" id="3.40.50.1820">
    <property type="entry name" value="alpha/beta hydrolase"/>
    <property type="match status" value="1"/>
</dbReference>
<feature type="domain" description="Peptidase S9 prolyl oligopeptidase catalytic" evidence="2">
    <location>
        <begin position="97"/>
        <end position="238"/>
    </location>
</feature>
<dbReference type="InterPro" id="IPR001375">
    <property type="entry name" value="Peptidase_S9_cat"/>
</dbReference>
<evidence type="ECO:0000313" key="3">
    <source>
        <dbReference type="EMBL" id="MFD1799453.1"/>
    </source>
</evidence>
<dbReference type="Proteomes" id="UP001597285">
    <property type="component" value="Unassembled WGS sequence"/>
</dbReference>
<reference evidence="4" key="1">
    <citation type="journal article" date="2019" name="Int. J. Syst. Evol. Microbiol.">
        <title>The Global Catalogue of Microorganisms (GCM) 10K type strain sequencing project: providing services to taxonomists for standard genome sequencing and annotation.</title>
        <authorList>
            <consortium name="The Broad Institute Genomics Platform"/>
            <consortium name="The Broad Institute Genome Sequencing Center for Infectious Disease"/>
            <person name="Wu L."/>
            <person name="Ma J."/>
        </authorList>
    </citation>
    <scope>NUCLEOTIDE SEQUENCE [LARGE SCALE GENOMIC DNA]</scope>
    <source>
        <strain evidence="4">KCTC 42143</strain>
    </source>
</reference>
<dbReference type="InterPro" id="IPR029058">
    <property type="entry name" value="AB_hydrolase_fold"/>
</dbReference>
<dbReference type="Pfam" id="PF00326">
    <property type="entry name" value="Peptidase_S9"/>
    <property type="match status" value="1"/>
</dbReference>
<comment type="caution">
    <text evidence="3">The sequence shown here is derived from an EMBL/GenBank/DDBJ whole genome shotgun (WGS) entry which is preliminary data.</text>
</comment>
<dbReference type="EMBL" id="JBHUFF010000013">
    <property type="protein sequence ID" value="MFD1799453.1"/>
    <property type="molecule type" value="Genomic_DNA"/>
</dbReference>
<evidence type="ECO:0000313" key="4">
    <source>
        <dbReference type="Proteomes" id="UP001597285"/>
    </source>
</evidence>